<evidence type="ECO:0000313" key="1">
    <source>
        <dbReference type="EMBL" id="EKM33340.1"/>
    </source>
</evidence>
<accession>A0A454D3Y8</accession>
<dbReference type="EMBL" id="AJSR01000329">
    <property type="protein sequence ID" value="EKM33340.1"/>
    <property type="molecule type" value="Genomic_DNA"/>
</dbReference>
<protein>
    <submittedName>
        <fullName evidence="1">Uncharacterized protein</fullName>
    </submittedName>
</protein>
<feature type="non-terminal residue" evidence="1">
    <location>
        <position position="15"/>
    </location>
</feature>
<organism evidence="1 2">
    <name type="scientific">Vibrio harveyi</name>
    <name type="common">Beneckea harveyi</name>
    <dbReference type="NCBI Taxonomy" id="669"/>
    <lineage>
        <taxon>Bacteria</taxon>
        <taxon>Pseudomonadati</taxon>
        <taxon>Pseudomonadota</taxon>
        <taxon>Gammaproteobacteria</taxon>
        <taxon>Vibrionales</taxon>
        <taxon>Vibrionaceae</taxon>
        <taxon>Vibrio</taxon>
    </lineage>
</organism>
<dbReference type="Proteomes" id="UP000008367">
    <property type="component" value="Unassembled WGS sequence"/>
</dbReference>
<proteinExistence type="predicted"/>
<gene>
    <name evidence="1" type="ORF">VCHENC02_1194A</name>
</gene>
<evidence type="ECO:0000313" key="2">
    <source>
        <dbReference type="Proteomes" id="UP000008367"/>
    </source>
</evidence>
<sequence length="15" mass="1567">MSVCLPCVNKLADSS</sequence>
<reference evidence="1 2" key="1">
    <citation type="submission" date="2012-10" db="EMBL/GenBank/DDBJ databases">
        <title>Genome sequence of Vibrio Cholerae HENC-02.</title>
        <authorList>
            <person name="Eppinger M."/>
            <person name="Hasan N.A."/>
            <person name="Sengamalay N."/>
            <person name="Hine E."/>
            <person name="Su Q."/>
            <person name="Daugherty S.C."/>
            <person name="Young S."/>
            <person name="Sadzewicz L."/>
            <person name="Tallon L."/>
            <person name="Cebula T.A."/>
            <person name="Ravel J."/>
            <person name="Colwell R.R."/>
        </authorList>
    </citation>
    <scope>NUCLEOTIDE SEQUENCE [LARGE SCALE GENOMIC DNA]</scope>
    <source>
        <strain evidence="1 2">HENC-02</strain>
    </source>
</reference>
<name>A0A454D3Y8_VIBHA</name>
<comment type="caution">
    <text evidence="1">The sequence shown here is derived from an EMBL/GenBank/DDBJ whole genome shotgun (WGS) entry which is preliminary data.</text>
</comment>